<accession>Q62UR8</accession>
<dbReference type="HOGENOM" id="CLU_2448481_0_0_9"/>
<proteinExistence type="predicted"/>
<dbReference type="AlphaFoldDB" id="Q62UR8"/>
<dbReference type="KEGG" id="bli:BL05172"/>
<reference evidence="2 3" key="1">
    <citation type="journal article" date="2004" name="Genome Biol.">
        <title>Complete genome sequence of the industrial bacterium Bacillus licheniformis and comparisons with closely related Bacillus species.</title>
        <authorList>
            <person name="Rey M.W."/>
            <person name="Ramaiya P."/>
            <person name="Nelson B.A."/>
            <person name="Brody-Karpin S.D."/>
            <person name="Zaretsky E.J."/>
            <person name="Tang M."/>
            <person name="Lopez de Leon A."/>
            <person name="Xiang H."/>
            <person name="Gusti V."/>
            <person name="Clausen I.G."/>
            <person name="Olsen P.B."/>
            <person name="Rasmussen M.D."/>
            <person name="Andersen J.T."/>
            <person name="Jorgensen P.L."/>
            <person name="Larsen T.S."/>
            <person name="Sorokin A."/>
            <person name="Bolotin A."/>
            <person name="Lapidus A."/>
            <person name="Galleron N."/>
            <person name="Ehrlich S.D."/>
            <person name="Berka R.M."/>
        </authorList>
    </citation>
    <scope>NUCLEOTIDE SEQUENCE [LARGE SCALE GENOMIC DNA]</scope>
    <source>
        <strain evidence="3">ATCC 14580 / DSM 13 / JCM 2505 / CCUG 7422 / NBRC 12200 / NCIMB 9375 / NCTC 10341 / NRRL NRS-1264 / Gibson 46</strain>
    </source>
</reference>
<gene>
    <name evidence="2" type="ordered locus">BL05172</name>
</gene>
<keyword evidence="3" id="KW-1185">Reference proteome</keyword>
<keyword evidence="1" id="KW-0472">Membrane</keyword>
<organism evidence="2 3">
    <name type="scientific">Bacillus licheniformis (strain ATCC 14580 / DSM 13 / JCM 2505 / CCUG 7422 / NBRC 12200 / NCIMB 9375 / NCTC 10341 / NRRL NRS-1264 / Gibson 46)</name>
    <dbReference type="NCBI Taxonomy" id="279010"/>
    <lineage>
        <taxon>Bacteria</taxon>
        <taxon>Bacillati</taxon>
        <taxon>Bacillota</taxon>
        <taxon>Bacilli</taxon>
        <taxon>Bacillales</taxon>
        <taxon>Bacillaceae</taxon>
        <taxon>Bacillus</taxon>
    </lineage>
</organism>
<feature type="transmembrane region" description="Helical" evidence="1">
    <location>
        <begin position="6"/>
        <end position="24"/>
    </location>
</feature>
<sequence>MLVRYHFIIGGIFLCIISTMLLYMTTTASESLAGLSLADLLGGRFSARVHFSVRAPSSEDFWAALLPERFSALGDIRIRRILTILISDR</sequence>
<dbReference type="EMBL" id="CP000002">
    <property type="protein sequence ID" value="AAU23491.2"/>
    <property type="molecule type" value="Genomic_DNA"/>
</dbReference>
<evidence type="ECO:0000313" key="3">
    <source>
        <dbReference type="Proteomes" id="UP000000606"/>
    </source>
</evidence>
<dbReference type="Proteomes" id="UP000000606">
    <property type="component" value="Chromosome"/>
</dbReference>
<evidence type="ECO:0000313" key="2">
    <source>
        <dbReference type="EMBL" id="AAU23491.2"/>
    </source>
</evidence>
<evidence type="ECO:0000256" key="1">
    <source>
        <dbReference type="SAM" id="Phobius"/>
    </source>
</evidence>
<protein>
    <submittedName>
        <fullName evidence="2">Uncharacterized protein</fullName>
    </submittedName>
</protein>
<name>Q62UR8_BACLD</name>
<keyword evidence="1" id="KW-1133">Transmembrane helix</keyword>
<keyword evidence="1" id="KW-0812">Transmembrane</keyword>